<dbReference type="OrthoDB" id="5348716at2"/>
<comment type="caution">
    <text evidence="3">The sequence shown here is derived from an EMBL/GenBank/DDBJ whole genome shotgun (WGS) entry which is preliminary data.</text>
</comment>
<feature type="compositionally biased region" description="Basic and acidic residues" evidence="1">
    <location>
        <begin position="149"/>
        <end position="162"/>
    </location>
</feature>
<dbReference type="AlphaFoldDB" id="A0A363CYX1"/>
<gene>
    <name evidence="3" type="ORF">B0174_06580</name>
</gene>
<dbReference type="EMBL" id="MUXE01000008">
    <property type="protein sequence ID" value="PUE64288.1"/>
    <property type="molecule type" value="Genomic_DNA"/>
</dbReference>
<proteinExistence type="predicted"/>
<organism evidence="3 4">
    <name type="scientific">Arcobacter caeni</name>
    <dbReference type="NCBI Taxonomy" id="1912877"/>
    <lineage>
        <taxon>Bacteria</taxon>
        <taxon>Pseudomonadati</taxon>
        <taxon>Campylobacterota</taxon>
        <taxon>Epsilonproteobacteria</taxon>
        <taxon>Campylobacterales</taxon>
        <taxon>Arcobacteraceae</taxon>
        <taxon>Arcobacter</taxon>
    </lineage>
</organism>
<keyword evidence="2" id="KW-0732">Signal</keyword>
<reference evidence="3 4" key="1">
    <citation type="submission" date="2017-02" db="EMBL/GenBank/DDBJ databases">
        <title>Arcobacter caeni sp. nov, a new Arcobacter species isolated from reclaimed water.</title>
        <authorList>
            <person name="Figueras M.J."/>
            <person name="Perez-Cataluna A."/>
            <person name="Salas-Masso N."/>
        </authorList>
    </citation>
    <scope>NUCLEOTIDE SEQUENCE [LARGE SCALE GENOMIC DNA]</scope>
    <source>
        <strain evidence="3 4">RW17-10</strain>
    </source>
</reference>
<feature type="chain" id="PRO_5016975736" evidence="2">
    <location>
        <begin position="19"/>
        <end position="162"/>
    </location>
</feature>
<sequence>MKKLLLISLISLGSTLFANSDLGVSIRTPIGNNSTLDLNFRSDDHRYDDRYRNFDYNHRGYYDNYGYYFGYFDRTGYFYNNIFFLYDGRYSYNDRLHLRGYFKPNHPHYREYRYHKNNDWNRSRNYRNDREPVYGRYYERNENQNYKQNNRDSHQRDNRHNR</sequence>
<name>A0A363CYX1_9BACT</name>
<evidence type="ECO:0000256" key="1">
    <source>
        <dbReference type="SAM" id="MobiDB-lite"/>
    </source>
</evidence>
<accession>A0A363CYX1</accession>
<protein>
    <submittedName>
        <fullName evidence="3">Uncharacterized protein</fullName>
    </submittedName>
</protein>
<keyword evidence="4" id="KW-1185">Reference proteome</keyword>
<evidence type="ECO:0000313" key="4">
    <source>
        <dbReference type="Proteomes" id="UP000251135"/>
    </source>
</evidence>
<evidence type="ECO:0000313" key="3">
    <source>
        <dbReference type="EMBL" id="PUE64288.1"/>
    </source>
</evidence>
<feature type="region of interest" description="Disordered" evidence="1">
    <location>
        <begin position="139"/>
        <end position="162"/>
    </location>
</feature>
<dbReference type="RefSeq" id="WP_108558893.1">
    <property type="nucleotide sequence ID" value="NZ_MUXE01000008.1"/>
</dbReference>
<evidence type="ECO:0000256" key="2">
    <source>
        <dbReference type="SAM" id="SignalP"/>
    </source>
</evidence>
<feature type="signal peptide" evidence="2">
    <location>
        <begin position="1"/>
        <end position="18"/>
    </location>
</feature>
<dbReference type="Proteomes" id="UP000251135">
    <property type="component" value="Unassembled WGS sequence"/>
</dbReference>